<name>A0ABR2VXP0_9FUNG</name>
<dbReference type="PANTHER" id="PTHR10219">
    <property type="entry name" value="GLYCOLIPID TRANSFER PROTEIN-RELATED"/>
    <property type="match status" value="1"/>
</dbReference>
<organism evidence="3 4">
    <name type="scientific">Basidiobolus ranarum</name>
    <dbReference type="NCBI Taxonomy" id="34480"/>
    <lineage>
        <taxon>Eukaryota</taxon>
        <taxon>Fungi</taxon>
        <taxon>Fungi incertae sedis</taxon>
        <taxon>Zoopagomycota</taxon>
        <taxon>Entomophthoromycotina</taxon>
        <taxon>Basidiobolomycetes</taxon>
        <taxon>Basidiobolales</taxon>
        <taxon>Basidiobolaceae</taxon>
        <taxon>Basidiobolus</taxon>
    </lineage>
</organism>
<evidence type="ECO:0000313" key="3">
    <source>
        <dbReference type="EMBL" id="KAK9709431.1"/>
    </source>
</evidence>
<dbReference type="Gene3D" id="1.10.3520.10">
    <property type="entry name" value="Glycolipid transfer protein"/>
    <property type="match status" value="1"/>
</dbReference>
<dbReference type="PANTHER" id="PTHR10219:SF25">
    <property type="entry name" value="PLECKSTRIN HOMOLOGY DOMAIN-CONTAINING FAMILY A MEMBER 8"/>
    <property type="match status" value="1"/>
</dbReference>
<keyword evidence="4" id="KW-1185">Reference proteome</keyword>
<evidence type="ECO:0000313" key="4">
    <source>
        <dbReference type="Proteomes" id="UP001479436"/>
    </source>
</evidence>
<gene>
    <name evidence="3" type="ORF">K7432_009058</name>
</gene>
<dbReference type="SUPFAM" id="SSF110004">
    <property type="entry name" value="Glycolipid transfer protein, GLTP"/>
    <property type="match status" value="1"/>
</dbReference>
<dbReference type="InterPro" id="IPR036497">
    <property type="entry name" value="GLTP_sf"/>
</dbReference>
<dbReference type="Proteomes" id="UP001479436">
    <property type="component" value="Unassembled WGS sequence"/>
</dbReference>
<accession>A0ABR2VXP0</accession>
<proteinExistence type="predicted"/>
<reference evidence="3 4" key="1">
    <citation type="submission" date="2023-04" db="EMBL/GenBank/DDBJ databases">
        <title>Genome of Basidiobolus ranarum AG-B5.</title>
        <authorList>
            <person name="Stajich J.E."/>
            <person name="Carter-House D."/>
            <person name="Gryganskyi A."/>
        </authorList>
    </citation>
    <scope>NUCLEOTIDE SEQUENCE [LARGE SCALE GENOMIC DNA]</scope>
    <source>
        <strain evidence="3 4">AG-B5</strain>
    </source>
</reference>
<dbReference type="EMBL" id="JASJQH010007411">
    <property type="protein sequence ID" value="KAK9709431.1"/>
    <property type="molecule type" value="Genomic_DNA"/>
</dbReference>
<dbReference type="Pfam" id="PF08718">
    <property type="entry name" value="GLTP"/>
    <property type="match status" value="1"/>
</dbReference>
<dbReference type="InterPro" id="IPR014830">
    <property type="entry name" value="Glycolipid_transfer_prot_dom"/>
</dbReference>
<keyword evidence="1" id="KW-0813">Transport</keyword>
<evidence type="ECO:0000256" key="1">
    <source>
        <dbReference type="ARBA" id="ARBA00022448"/>
    </source>
</evidence>
<feature type="domain" description="Glycolipid transfer protein" evidence="2">
    <location>
        <begin position="24"/>
        <end position="163"/>
    </location>
</feature>
<sequence length="200" mass="22720">MSNETWFSQLKTNYKDVPVTTEGIDTVGFYEASEEVVKLFDLLNSTAFTPVKTDLGGNVNKIRTKYTTNPSNYNTLQKLVTTEAKEGKERPASQGLLWLLRGLDFTSKALRRNLDNPQEELSVSFTEAYGLTLKKYHNFVVRPIFSLAMKACPYRKDFYAKLGSDLPTVQAEMNEWLTSLESLVAQMMEFFQKDGLDKGL</sequence>
<protein>
    <recommendedName>
        <fullName evidence="2">Glycolipid transfer protein domain-containing protein</fullName>
    </recommendedName>
</protein>
<evidence type="ECO:0000259" key="2">
    <source>
        <dbReference type="Pfam" id="PF08718"/>
    </source>
</evidence>
<comment type="caution">
    <text evidence="3">The sequence shown here is derived from an EMBL/GenBank/DDBJ whole genome shotgun (WGS) entry which is preliminary data.</text>
</comment>